<dbReference type="AlphaFoldDB" id="A0A0R3PL97"/>
<organism evidence="3">
    <name type="scientific">Angiostrongylus costaricensis</name>
    <name type="common">Nematode worm</name>
    <dbReference type="NCBI Taxonomy" id="334426"/>
    <lineage>
        <taxon>Eukaryota</taxon>
        <taxon>Metazoa</taxon>
        <taxon>Ecdysozoa</taxon>
        <taxon>Nematoda</taxon>
        <taxon>Chromadorea</taxon>
        <taxon>Rhabditida</taxon>
        <taxon>Rhabditina</taxon>
        <taxon>Rhabditomorpha</taxon>
        <taxon>Strongyloidea</taxon>
        <taxon>Metastrongylidae</taxon>
        <taxon>Angiostrongylus</taxon>
    </lineage>
</organism>
<keyword evidence="2" id="KW-1185">Reference proteome</keyword>
<dbReference type="Proteomes" id="UP000267027">
    <property type="component" value="Unassembled WGS sequence"/>
</dbReference>
<name>A0A0R3PL97_ANGCS</name>
<reference evidence="1 2" key="2">
    <citation type="submission" date="2018-11" db="EMBL/GenBank/DDBJ databases">
        <authorList>
            <consortium name="Pathogen Informatics"/>
        </authorList>
    </citation>
    <scope>NUCLEOTIDE SEQUENCE [LARGE SCALE GENOMIC DNA]</scope>
    <source>
        <strain evidence="1 2">Costa Rica</strain>
    </source>
</reference>
<gene>
    <name evidence="1" type="ORF">ACOC_LOCUS5502</name>
</gene>
<evidence type="ECO:0000313" key="1">
    <source>
        <dbReference type="EMBL" id="VDM57087.1"/>
    </source>
</evidence>
<dbReference type="EMBL" id="UYYA01003875">
    <property type="protein sequence ID" value="VDM57087.1"/>
    <property type="molecule type" value="Genomic_DNA"/>
</dbReference>
<sequence length="101" mass="11489">MQPCGWLLAHVPPQSSKHLSVKSVGSFCNSGRLLGLLESKCERRQDFLKEEKKLSSENVDEEHEAAGKKMILRKVQTVVVKVNLRFRTTEMAIMEFFLNVA</sequence>
<evidence type="ECO:0000313" key="2">
    <source>
        <dbReference type="Proteomes" id="UP000267027"/>
    </source>
</evidence>
<protein>
    <submittedName>
        <fullName evidence="3">POU-specific domain-containing protein</fullName>
    </submittedName>
</protein>
<dbReference type="WBParaSite" id="ACOC_0000550101-mRNA-1">
    <property type="protein sequence ID" value="ACOC_0000550101-mRNA-1"/>
    <property type="gene ID" value="ACOC_0000550101"/>
</dbReference>
<reference evidence="3" key="1">
    <citation type="submission" date="2017-02" db="UniProtKB">
        <authorList>
            <consortium name="WormBaseParasite"/>
        </authorList>
    </citation>
    <scope>IDENTIFICATION</scope>
</reference>
<evidence type="ECO:0000313" key="3">
    <source>
        <dbReference type="WBParaSite" id="ACOC_0000550101-mRNA-1"/>
    </source>
</evidence>
<accession>A0A0R3PL97</accession>
<proteinExistence type="predicted"/>